<dbReference type="PATRIC" id="fig|480.237.peg.568"/>
<evidence type="ECO:0000313" key="2">
    <source>
        <dbReference type="EMBL" id="OAU97725.1"/>
    </source>
</evidence>
<organism evidence="2 3">
    <name type="scientific">Moraxella catarrhalis</name>
    <name type="common">Branhamella catarrhalis</name>
    <dbReference type="NCBI Taxonomy" id="480"/>
    <lineage>
        <taxon>Bacteria</taxon>
        <taxon>Pseudomonadati</taxon>
        <taxon>Pseudomonadota</taxon>
        <taxon>Gammaproteobacteria</taxon>
        <taxon>Moraxellales</taxon>
        <taxon>Moraxellaceae</taxon>
        <taxon>Moraxella</taxon>
    </lineage>
</organism>
<dbReference type="eggNOG" id="COG0664">
    <property type="taxonomic scope" value="Bacteria"/>
</dbReference>
<evidence type="ECO:0000313" key="3">
    <source>
        <dbReference type="Proteomes" id="UP000078228"/>
    </source>
</evidence>
<dbReference type="SUPFAM" id="SSF51206">
    <property type="entry name" value="cAMP-binding domain-like"/>
    <property type="match status" value="1"/>
</dbReference>
<dbReference type="AlphaFoldDB" id="A0A198UN08"/>
<protein>
    <recommendedName>
        <fullName evidence="1">Cyclic nucleotide-binding domain-containing protein</fullName>
    </recommendedName>
</protein>
<reference evidence="2 3" key="1">
    <citation type="journal article" date="2016" name="Genome Biol. Evol.">
        <title>Comparative Genomic Analyses of the Moraxella catarrhalis Serosensitive and Seroresistant Lineages Demonstrate Their Independent Evolution.</title>
        <authorList>
            <person name="Earl J.P."/>
            <person name="de Vries S.P."/>
            <person name="Ahmed A."/>
            <person name="Powell E."/>
            <person name="Schultz M.P."/>
            <person name="Hermans P.W."/>
            <person name="Hill D.J."/>
            <person name="Zhou Z."/>
            <person name="Constantinidou C.I."/>
            <person name="Hu F.Z."/>
            <person name="Bootsma H.J."/>
            <person name="Ehrlich G.D."/>
        </authorList>
    </citation>
    <scope>NUCLEOTIDE SEQUENCE [LARGE SCALE GENOMIC DNA]</scope>
    <source>
        <strain evidence="2 3">Z7542</strain>
    </source>
</reference>
<keyword evidence="3" id="KW-1185">Reference proteome</keyword>
<name>A0A198UN08_MORCA</name>
<comment type="caution">
    <text evidence="2">The sequence shown here is derived from an EMBL/GenBank/DDBJ whole genome shotgun (WGS) entry which is preliminary data.</text>
</comment>
<sequence length="215" mass="24835">MFDDYSLALFADCTRLTDSQIIHKWIQHWVYTMPELSEEQVKDVVRGFQIQRLPARSYWQVAGQVQDHIGVILAGLCKLEYQSDQGSVVNVHFMQEGDGIGEYQAFLGDEVCRYSLQTIEPSIIIAISLAHYEYCCQRYPIFYRYISQNLTQVLAQNIARIDSLLITDGQARYVRFIETNPKLAARLSVSDLSSYLGMSRQMLTRIRKKLGHRRA</sequence>
<dbReference type="Pfam" id="PF00027">
    <property type="entry name" value="cNMP_binding"/>
    <property type="match status" value="1"/>
</dbReference>
<dbReference type="InterPro" id="IPR014710">
    <property type="entry name" value="RmlC-like_jellyroll"/>
</dbReference>
<accession>A0A198UN08</accession>
<dbReference type="InterPro" id="IPR000595">
    <property type="entry name" value="cNMP-bd_dom"/>
</dbReference>
<feature type="domain" description="Cyclic nucleotide-binding" evidence="1">
    <location>
        <begin position="53"/>
        <end position="139"/>
    </location>
</feature>
<evidence type="ECO:0000259" key="1">
    <source>
        <dbReference type="Pfam" id="PF00027"/>
    </source>
</evidence>
<dbReference type="CDD" id="cd00038">
    <property type="entry name" value="CAP_ED"/>
    <property type="match status" value="1"/>
</dbReference>
<dbReference type="OrthoDB" id="663011at2"/>
<dbReference type="EMBL" id="LXHC01000005">
    <property type="protein sequence ID" value="OAU97725.1"/>
    <property type="molecule type" value="Genomic_DNA"/>
</dbReference>
<dbReference type="Gene3D" id="2.60.120.10">
    <property type="entry name" value="Jelly Rolls"/>
    <property type="match status" value="1"/>
</dbReference>
<proteinExistence type="predicted"/>
<gene>
    <name evidence="2" type="ORF">AO384_0411</name>
</gene>
<dbReference type="InterPro" id="IPR018490">
    <property type="entry name" value="cNMP-bd_dom_sf"/>
</dbReference>
<dbReference type="RefSeq" id="WP_064611777.1">
    <property type="nucleotide sequence ID" value="NZ_LXHB01000131.1"/>
</dbReference>
<dbReference type="Proteomes" id="UP000078228">
    <property type="component" value="Unassembled WGS sequence"/>
</dbReference>